<dbReference type="EMBL" id="AP009552">
    <property type="protein sequence ID" value="BAG05228.1"/>
    <property type="molecule type" value="Genomic_DNA"/>
</dbReference>
<dbReference type="PaxDb" id="449447-MAE_54060"/>
<keyword evidence="2" id="KW-1185">Reference proteome</keyword>
<sequence>MTKSTKYDMSAKVFLAASNYCRVRSKSGDLLFPSQEIQKSSNSIEKPIKTA</sequence>
<gene>
    <name evidence="1" type="ordered locus">MAE_54060</name>
</gene>
<protein>
    <submittedName>
        <fullName evidence="1">Uncharacterized protein</fullName>
    </submittedName>
</protein>
<accession>B0JGG2</accession>
<dbReference type="EnsemblBacteria" id="BAG05228">
    <property type="protein sequence ID" value="BAG05228"/>
    <property type="gene ID" value="MAE_54060"/>
</dbReference>
<evidence type="ECO:0000313" key="2">
    <source>
        <dbReference type="Proteomes" id="UP000001510"/>
    </source>
</evidence>
<organism evidence="1 2">
    <name type="scientific">Microcystis aeruginosa (strain NIES-843 / IAM M-2473)</name>
    <dbReference type="NCBI Taxonomy" id="449447"/>
    <lineage>
        <taxon>Bacteria</taxon>
        <taxon>Bacillati</taxon>
        <taxon>Cyanobacteriota</taxon>
        <taxon>Cyanophyceae</taxon>
        <taxon>Oscillatoriophycideae</taxon>
        <taxon>Chroococcales</taxon>
        <taxon>Microcystaceae</taxon>
        <taxon>Microcystis</taxon>
    </lineage>
</organism>
<reference evidence="1 2" key="1">
    <citation type="journal article" date="2007" name="DNA Res.">
        <title>Complete genomic structure of the bloom-forming toxic cyanobacterium Microcystis aeruginosa NIES-843.</title>
        <authorList>
            <person name="Kaneko T."/>
            <person name="Nakajima N."/>
            <person name="Okamoto S."/>
            <person name="Suzuki I."/>
            <person name="Tanabe Y."/>
            <person name="Tamaoki M."/>
            <person name="Nakamura Y."/>
            <person name="Kasai F."/>
            <person name="Watanabe A."/>
            <person name="Kawashima K."/>
            <person name="Kishida Y."/>
            <person name="Ono A."/>
            <person name="Shimizu Y."/>
            <person name="Takahashi C."/>
            <person name="Minami C."/>
            <person name="Fujishiro T."/>
            <person name="Kohara M."/>
            <person name="Katoh M."/>
            <person name="Nakazaki N."/>
            <person name="Nakayama S."/>
            <person name="Yamada M."/>
            <person name="Tabata S."/>
            <person name="Watanabe M.M."/>
        </authorList>
    </citation>
    <scope>NUCLEOTIDE SEQUENCE [LARGE SCALE GENOMIC DNA]</scope>
    <source>
        <strain evidence="2">NIES-843 / IAM M-247</strain>
    </source>
</reference>
<evidence type="ECO:0000313" key="1">
    <source>
        <dbReference type="EMBL" id="BAG05228.1"/>
    </source>
</evidence>
<dbReference type="HOGENOM" id="CLU_3100905_0_0_3"/>
<dbReference type="Proteomes" id="UP000001510">
    <property type="component" value="Chromosome"/>
</dbReference>
<dbReference type="KEGG" id="mar:MAE_54060"/>
<dbReference type="STRING" id="449447.MAE_54060"/>
<dbReference type="AlphaFoldDB" id="B0JGG2"/>
<proteinExistence type="predicted"/>
<name>B0JGG2_MICAN</name>